<dbReference type="AlphaFoldDB" id="A0A1X7KKY0"/>
<dbReference type="GO" id="GO:0016020">
    <property type="term" value="C:membrane"/>
    <property type="evidence" value="ECO:0007669"/>
    <property type="project" value="InterPro"/>
</dbReference>
<feature type="domain" description="Prepilin type IV endopeptidase peptidase" evidence="2">
    <location>
        <begin position="57"/>
        <end position="155"/>
    </location>
</feature>
<dbReference type="Gene3D" id="1.20.120.1220">
    <property type="match status" value="1"/>
</dbReference>
<evidence type="ECO:0000259" key="2">
    <source>
        <dbReference type="Pfam" id="PF01478"/>
    </source>
</evidence>
<organism evidence="3 4">
    <name type="scientific">Agreia pratensis</name>
    <dbReference type="NCBI Taxonomy" id="150121"/>
    <lineage>
        <taxon>Bacteria</taxon>
        <taxon>Bacillati</taxon>
        <taxon>Actinomycetota</taxon>
        <taxon>Actinomycetes</taxon>
        <taxon>Micrococcales</taxon>
        <taxon>Microbacteriaceae</taxon>
        <taxon>Agreia</taxon>
    </lineage>
</organism>
<feature type="transmembrane region" description="Helical" evidence="1">
    <location>
        <begin position="27"/>
        <end position="51"/>
    </location>
</feature>
<dbReference type="GO" id="GO:0008168">
    <property type="term" value="F:methyltransferase activity"/>
    <property type="evidence" value="ECO:0007669"/>
    <property type="project" value="UniProtKB-KW"/>
</dbReference>
<dbReference type="Proteomes" id="UP000193244">
    <property type="component" value="Unassembled WGS sequence"/>
</dbReference>
<feature type="transmembrane region" description="Helical" evidence="1">
    <location>
        <begin position="139"/>
        <end position="161"/>
    </location>
</feature>
<reference evidence="4" key="1">
    <citation type="submission" date="2017-04" db="EMBL/GenBank/DDBJ databases">
        <authorList>
            <person name="Varghese N."/>
            <person name="Submissions S."/>
        </authorList>
    </citation>
    <scope>NUCLEOTIDE SEQUENCE [LARGE SCALE GENOMIC DNA]</scope>
    <source>
        <strain evidence="4">VKM Ac-2510</strain>
    </source>
</reference>
<proteinExistence type="predicted"/>
<dbReference type="EMBL" id="FXAY01000004">
    <property type="protein sequence ID" value="SMG41799.1"/>
    <property type="molecule type" value="Genomic_DNA"/>
</dbReference>
<feature type="transmembrane region" description="Helical" evidence="1">
    <location>
        <begin position="71"/>
        <end position="89"/>
    </location>
</feature>
<feature type="transmembrane region" description="Helical" evidence="1">
    <location>
        <begin position="173"/>
        <end position="194"/>
    </location>
</feature>
<keyword evidence="4" id="KW-1185">Reference proteome</keyword>
<dbReference type="GO" id="GO:0032259">
    <property type="term" value="P:methylation"/>
    <property type="evidence" value="ECO:0007669"/>
    <property type="project" value="UniProtKB-KW"/>
</dbReference>
<keyword evidence="1" id="KW-1133">Transmembrane helix</keyword>
<dbReference type="Pfam" id="PF01478">
    <property type="entry name" value="Peptidase_A24"/>
    <property type="match status" value="1"/>
</dbReference>
<name>A0A1X7KKY0_9MICO</name>
<evidence type="ECO:0000256" key="1">
    <source>
        <dbReference type="SAM" id="Phobius"/>
    </source>
</evidence>
<keyword evidence="3" id="KW-0489">Methyltransferase</keyword>
<dbReference type="STRING" id="150121.SAMN06296010_2659"/>
<evidence type="ECO:0000313" key="3">
    <source>
        <dbReference type="EMBL" id="SMG41799.1"/>
    </source>
</evidence>
<protein>
    <submittedName>
        <fullName evidence="3">Leader peptidase (Prepilin peptidase) / N-methyltransferase</fullName>
    </submittedName>
</protein>
<evidence type="ECO:0000313" key="4">
    <source>
        <dbReference type="Proteomes" id="UP000193244"/>
    </source>
</evidence>
<dbReference type="InterPro" id="IPR000045">
    <property type="entry name" value="Prepilin_IV_endopep_pep"/>
</dbReference>
<feature type="transmembrane region" description="Helical" evidence="1">
    <location>
        <begin position="96"/>
        <end position="119"/>
    </location>
</feature>
<dbReference type="OrthoDB" id="5126252at2"/>
<keyword evidence="3" id="KW-0808">Transferase</keyword>
<sequence>MTSERLPRHSIGLAEVVQGAHPSHAAIAGLLLCLSFGSVGIAPSIVTLAWLALVTPSLVVIDLRLRRLPNVLVVPGLGAMLIDGGWAGVASGELAVNALVTTTIVTAVMLVLNLVGGLGMGDVKLSVVMTGCLSLVSPLLAVSALMLAFFLGGGYSAALLLRRRDQRRRRIAFGPLLLCAFWTVVVLNALTGIWRASVT</sequence>
<dbReference type="GO" id="GO:0004190">
    <property type="term" value="F:aspartic-type endopeptidase activity"/>
    <property type="evidence" value="ECO:0007669"/>
    <property type="project" value="InterPro"/>
</dbReference>
<gene>
    <name evidence="3" type="ORF">SAMN06296010_2659</name>
</gene>
<keyword evidence="1" id="KW-0472">Membrane</keyword>
<accession>A0A1X7KKY0</accession>
<keyword evidence="1" id="KW-0812">Transmembrane</keyword>
<dbReference type="RefSeq" id="WP_085486779.1">
    <property type="nucleotide sequence ID" value="NZ_FXAY01000004.1"/>
</dbReference>